<evidence type="ECO:0000256" key="5">
    <source>
        <dbReference type="ARBA" id="ARBA00022989"/>
    </source>
</evidence>
<feature type="repeat" description="Cys-rich GLG1" evidence="8">
    <location>
        <begin position="298"/>
        <end position="358"/>
    </location>
</feature>
<evidence type="ECO:0000313" key="13">
    <source>
        <dbReference type="Proteomes" id="UP000735302"/>
    </source>
</evidence>
<feature type="chain" id="PRO_5043966082" evidence="11">
    <location>
        <begin position="22"/>
        <end position="1223"/>
    </location>
</feature>
<name>A0AAV4DSW4_9GAST</name>
<dbReference type="PANTHER" id="PTHR11884">
    <property type="entry name" value="SELECTIN LIGAND RELATED"/>
    <property type="match status" value="1"/>
</dbReference>
<evidence type="ECO:0000256" key="4">
    <source>
        <dbReference type="ARBA" id="ARBA00022737"/>
    </source>
</evidence>
<organism evidence="12 13">
    <name type="scientific">Plakobranchus ocellatus</name>
    <dbReference type="NCBI Taxonomy" id="259542"/>
    <lineage>
        <taxon>Eukaryota</taxon>
        <taxon>Metazoa</taxon>
        <taxon>Spiralia</taxon>
        <taxon>Lophotrochozoa</taxon>
        <taxon>Mollusca</taxon>
        <taxon>Gastropoda</taxon>
        <taxon>Heterobranchia</taxon>
        <taxon>Euthyneura</taxon>
        <taxon>Panpulmonata</taxon>
        <taxon>Sacoglossa</taxon>
        <taxon>Placobranchoidea</taxon>
        <taxon>Plakobranchidae</taxon>
        <taxon>Plakobranchus</taxon>
    </lineage>
</organism>
<dbReference type="PROSITE" id="PS51289">
    <property type="entry name" value="GLG1_C_RICH"/>
    <property type="match status" value="8"/>
</dbReference>
<feature type="coiled-coil region" evidence="9">
    <location>
        <begin position="289"/>
        <end position="316"/>
    </location>
</feature>
<dbReference type="InterPro" id="IPR017873">
    <property type="entry name" value="Cys-rich_GLG1_repeat_euk"/>
</dbReference>
<dbReference type="Proteomes" id="UP000735302">
    <property type="component" value="Unassembled WGS sequence"/>
</dbReference>
<feature type="repeat" description="Cys-rich GLG1" evidence="8">
    <location>
        <begin position="820"/>
        <end position="880"/>
    </location>
</feature>
<feature type="signal peptide" evidence="11">
    <location>
        <begin position="1"/>
        <end position="21"/>
    </location>
</feature>
<feature type="repeat" description="Cys-rich GLG1" evidence="8">
    <location>
        <begin position="935"/>
        <end position="1002"/>
    </location>
</feature>
<dbReference type="Pfam" id="PF00839">
    <property type="entry name" value="Cys_rich_FGFR"/>
    <property type="match status" value="14"/>
</dbReference>
<evidence type="ECO:0000256" key="7">
    <source>
        <dbReference type="ARBA" id="ARBA00023180"/>
    </source>
</evidence>
<dbReference type="PANTHER" id="PTHR11884:SF1">
    <property type="entry name" value="GOLGI APPARATUS PROTEIN 1"/>
    <property type="match status" value="1"/>
</dbReference>
<feature type="transmembrane region" description="Helical" evidence="10">
    <location>
        <begin position="1195"/>
        <end position="1218"/>
    </location>
</feature>
<keyword evidence="9" id="KW-0175">Coiled coil</keyword>
<feature type="repeat" description="Cys-rich GLG1" evidence="8">
    <location>
        <begin position="495"/>
        <end position="557"/>
    </location>
</feature>
<keyword evidence="4" id="KW-0677">Repeat</keyword>
<comment type="subcellular location">
    <subcellularLocation>
        <location evidence="1">Membrane</location>
        <topology evidence="1">Single-pass type I membrane protein</topology>
    </subcellularLocation>
</comment>
<reference evidence="12 13" key="1">
    <citation type="journal article" date="2021" name="Elife">
        <title>Chloroplast acquisition without the gene transfer in kleptoplastic sea slugs, Plakobranchus ocellatus.</title>
        <authorList>
            <person name="Maeda T."/>
            <person name="Takahashi S."/>
            <person name="Yoshida T."/>
            <person name="Shimamura S."/>
            <person name="Takaki Y."/>
            <person name="Nagai Y."/>
            <person name="Toyoda A."/>
            <person name="Suzuki Y."/>
            <person name="Arimoto A."/>
            <person name="Ishii H."/>
            <person name="Satoh N."/>
            <person name="Nishiyama T."/>
            <person name="Hasebe M."/>
            <person name="Maruyama T."/>
            <person name="Minagawa J."/>
            <person name="Obokata J."/>
            <person name="Shigenobu S."/>
        </authorList>
    </citation>
    <scope>NUCLEOTIDE SEQUENCE [LARGE SCALE GENOMIC DNA]</scope>
</reference>
<evidence type="ECO:0000256" key="3">
    <source>
        <dbReference type="ARBA" id="ARBA00022729"/>
    </source>
</evidence>
<evidence type="ECO:0000256" key="10">
    <source>
        <dbReference type="SAM" id="Phobius"/>
    </source>
</evidence>
<sequence>MELQVLSTMLVMALMVSIVKANQVKRAPPPDNVNSMNEANANLNHPLVRGAAWKKLPPAVDNRRDSNYNVRVPVETQQGGRPDMMLKQQDINKPVLNQPMRMNQDVKPENPANMGAARVGGSNPDLLKKKGHIKIASSVECSEDVNNFCSDKLNNFQILDCLQDSEQTDDKVSIECHHFLWQYKLKLTKDIRFDQASHEACAPELGKISECNALERGKGVIIPCLIEHFEEISSKPCSAFINKMASIIFSDYRFMDFFMKDCESDIGALNCGRLQSENDDAPHSQGRTVQCLDQNLDKLNKKCKKAMLHVAELQADDYHLDRPLYYACKDDRFRLCPEVASGEGAIFKCLYRHLSDKRLSEMCRAKLEQRGQLVAEDVKVDKMFYEACAQDIKLNECGHYGRGVEFEEDLSRSRILLCLEKAQSDGKKVKDKCLQEMFELRSELMQDYKISPELVSACEKEIHKFCDGGLELDGSTIDCLMQHASAKQRPQSDDKFGSECRAQIQELLAVANPGEDIRLDPSLQRACGSVVQAVCSGLKPGEGDIINCLMENIDDEEMTDECEERLFELQYFAVRDFRLDNHLFKKCHKDAKALCNADGFGDPSTMAPEEGPRIFSCLHHLLTSEPGKEKKPSRPCAHEIKRVLRERSSRMQLMPDIESACLSDLADLCSNEEEVSQVGGELECLQENLETLKPECQALVSNFTVEEMGDVEMDRILMKACTPMIKRFCEDLMHNDAMPDEVLECLIKNKAHSDMDDKCAVGIEHHQIVSLKDFRFNHKFREACQQSVEKHCKNKKTKFEVVACLSEHVRNDTLMEHEHRISQRCQKQLRFELLQRGESIKLDPALEKACKDDVPKFCKSERDSGGEVIECLHRHKKRLSDSCHRVVFQREKDDAIFGDYTVLHVCKKMIKKHCDLNSDEATLMDCLNEFKDDEDFDEPCRLIVQRREVEKSHDIRLNPHLQKACRLDIHKYCANIYDKKVNDHELEGEVPDCLKKQFASKKRPLSKDCEHEIQSRIKEAALDINKNPVVMKVCRADIKRNCLNEIVNVHRMSINGQTGDGDEDEDDGVEYETIGSGRVIECLKRSFSTLKSLECKKEIAYMIAESRVDVHLDPLLHTTCQKDILTLCKSISQGQGRQMACLLSYLETDPDAMTLACREMIKRRKDLWEYAAEVAPLESFSEVFDQITISPARDYFLAVIFTAIGLIFFFGLACARVIKRCYI</sequence>
<feature type="repeat" description="Cys-rich GLG1" evidence="8">
    <location>
        <begin position="754"/>
        <end position="813"/>
    </location>
</feature>
<evidence type="ECO:0000256" key="2">
    <source>
        <dbReference type="ARBA" id="ARBA00022692"/>
    </source>
</evidence>
<feature type="repeat" description="Cys-rich GLG1" evidence="8">
    <location>
        <begin position="1090"/>
        <end position="1150"/>
    </location>
</feature>
<keyword evidence="3 11" id="KW-0732">Signal</keyword>
<feature type="repeat" description="Cys-rich GLG1" evidence="8">
    <location>
        <begin position="428"/>
        <end position="488"/>
    </location>
</feature>
<keyword evidence="6 10" id="KW-0472">Membrane</keyword>
<evidence type="ECO:0000313" key="12">
    <source>
        <dbReference type="EMBL" id="GFO47417.1"/>
    </source>
</evidence>
<proteinExistence type="predicted"/>
<evidence type="ECO:0000256" key="6">
    <source>
        <dbReference type="ARBA" id="ARBA00023136"/>
    </source>
</evidence>
<feature type="repeat" description="Cys-rich GLG1" evidence="8">
    <location>
        <begin position="171"/>
        <end position="233"/>
    </location>
</feature>
<evidence type="ECO:0000256" key="11">
    <source>
        <dbReference type="SAM" id="SignalP"/>
    </source>
</evidence>
<dbReference type="AlphaFoldDB" id="A0AAV4DSW4"/>
<comment type="caution">
    <text evidence="12">The sequence shown here is derived from an EMBL/GenBank/DDBJ whole genome shotgun (WGS) entry which is preliminary data.</text>
</comment>
<dbReference type="GO" id="GO:0017134">
    <property type="term" value="F:fibroblast growth factor binding"/>
    <property type="evidence" value="ECO:0007669"/>
    <property type="project" value="TreeGrafter"/>
</dbReference>
<dbReference type="InterPro" id="IPR039728">
    <property type="entry name" value="GLG1"/>
</dbReference>
<keyword evidence="2 10" id="KW-0812">Transmembrane</keyword>
<accession>A0AAV4DSW4</accession>
<keyword evidence="7" id="KW-0325">Glycoprotein</keyword>
<keyword evidence="5 10" id="KW-1133">Transmembrane helix</keyword>
<dbReference type="EMBL" id="BLXT01008311">
    <property type="protein sequence ID" value="GFO47417.1"/>
    <property type="molecule type" value="Genomic_DNA"/>
</dbReference>
<dbReference type="GO" id="GO:0000139">
    <property type="term" value="C:Golgi membrane"/>
    <property type="evidence" value="ECO:0007669"/>
    <property type="project" value="InterPro"/>
</dbReference>
<evidence type="ECO:0000256" key="1">
    <source>
        <dbReference type="ARBA" id="ARBA00004479"/>
    </source>
</evidence>
<dbReference type="InterPro" id="IPR001893">
    <property type="entry name" value="Cys-rich_GLG1_repeat"/>
</dbReference>
<protein>
    <submittedName>
        <fullName evidence="12">Golgi apparatus protein 1</fullName>
    </submittedName>
</protein>
<evidence type="ECO:0000256" key="9">
    <source>
        <dbReference type="SAM" id="Coils"/>
    </source>
</evidence>
<gene>
    <name evidence="12" type="ORF">PoB_007392200</name>
</gene>
<evidence type="ECO:0000256" key="8">
    <source>
        <dbReference type="PROSITE-ProRule" id="PRU00622"/>
    </source>
</evidence>
<keyword evidence="13" id="KW-1185">Reference proteome</keyword>